<name>A0AAT9GQM7_9CREN</name>
<dbReference type="RefSeq" id="WP_369611359.1">
    <property type="nucleotide sequence ID" value="NZ_AP031322.1"/>
</dbReference>
<proteinExistence type="predicted"/>
<dbReference type="InterPro" id="IPR043519">
    <property type="entry name" value="NT_sf"/>
</dbReference>
<gene>
    <name evidence="1" type="ORF">SJAV_11410</name>
</gene>
<sequence length="96" mass="11496">MILLILYFSLIDQGYYITLSPITKSKDEAIHFTPLYLDMIEDAVIIYDKDNFMEKVLNRISEELRKLGAKRVWLSDRAWYWDLKPNYKFGDVIEIE</sequence>
<dbReference type="KEGG" id="sjv:SJAV_11410"/>
<dbReference type="EMBL" id="AP031322">
    <property type="protein sequence ID" value="BFH73197.1"/>
    <property type="molecule type" value="Genomic_DNA"/>
</dbReference>
<dbReference type="GeneID" id="92354067"/>
<evidence type="ECO:0000313" key="1">
    <source>
        <dbReference type="EMBL" id="BFH73197.1"/>
    </source>
</evidence>
<dbReference type="Gene3D" id="3.30.460.10">
    <property type="entry name" value="Beta Polymerase, domain 2"/>
    <property type="match status" value="1"/>
</dbReference>
<organism evidence="1">
    <name type="scientific">Sulfurisphaera javensis</name>
    <dbReference type="NCBI Taxonomy" id="2049879"/>
    <lineage>
        <taxon>Archaea</taxon>
        <taxon>Thermoproteota</taxon>
        <taxon>Thermoprotei</taxon>
        <taxon>Sulfolobales</taxon>
        <taxon>Sulfolobaceae</taxon>
        <taxon>Sulfurisphaera</taxon>
    </lineage>
</organism>
<protein>
    <submittedName>
        <fullName evidence="1">Uncharacterized protein</fullName>
    </submittedName>
</protein>
<reference evidence="1" key="1">
    <citation type="submission" date="2024-03" db="EMBL/GenBank/DDBJ databases">
        <title>Complete genome sequence of Sulfurisphaera javensis strain KD-1.</title>
        <authorList>
            <person name="Sakai H."/>
            <person name="Nur N."/>
            <person name="Suwanto A."/>
            <person name="Kurosawa N."/>
        </authorList>
    </citation>
    <scope>NUCLEOTIDE SEQUENCE</scope>
    <source>
        <strain evidence="1">KD-1</strain>
    </source>
</reference>
<accession>A0AAT9GQM7</accession>
<dbReference type="AlphaFoldDB" id="A0AAT9GQM7"/>